<evidence type="ECO:0000313" key="2">
    <source>
        <dbReference type="Proteomes" id="UP001632037"/>
    </source>
</evidence>
<dbReference type="AlphaFoldDB" id="A0ABD3FCX1"/>
<gene>
    <name evidence="1" type="ORF">V7S43_009952</name>
</gene>
<comment type="caution">
    <text evidence="1">The sequence shown here is derived from an EMBL/GenBank/DDBJ whole genome shotgun (WGS) entry which is preliminary data.</text>
</comment>
<proteinExistence type="predicted"/>
<evidence type="ECO:0000313" key="1">
    <source>
        <dbReference type="EMBL" id="KAL3664772.1"/>
    </source>
</evidence>
<organism evidence="1 2">
    <name type="scientific">Phytophthora oleae</name>
    <dbReference type="NCBI Taxonomy" id="2107226"/>
    <lineage>
        <taxon>Eukaryota</taxon>
        <taxon>Sar</taxon>
        <taxon>Stramenopiles</taxon>
        <taxon>Oomycota</taxon>
        <taxon>Peronosporomycetes</taxon>
        <taxon>Peronosporales</taxon>
        <taxon>Peronosporaceae</taxon>
        <taxon>Phytophthora</taxon>
    </lineage>
</organism>
<keyword evidence="2" id="KW-1185">Reference proteome</keyword>
<accession>A0ABD3FCX1</accession>
<sequence>MQGEGFWKNGKLIMKLLAPIIKKIGLLEANGCSAGMVYWSFADLLKKPVYCQPSFMVDIAASIMELIEDRWNFIHTDAMAVAFLLDPTKDPDDFVDDDKATASEHIREIGARLGYSRDKQVLAYKEASRFVSLKLDRKQQGRQMEGHNMAPLNWWGFLFDIERRVFTIQTPEFAFD</sequence>
<protein>
    <submittedName>
        <fullName evidence="1">Uncharacterized protein</fullName>
    </submittedName>
</protein>
<dbReference type="Proteomes" id="UP001632037">
    <property type="component" value="Unassembled WGS sequence"/>
</dbReference>
<reference evidence="1 2" key="1">
    <citation type="submission" date="2024-09" db="EMBL/GenBank/DDBJ databases">
        <title>Genome sequencing and assembly of Phytophthora oleae, isolate VK10A, causative agent of rot of olive drupes.</title>
        <authorList>
            <person name="Conti Taguali S."/>
            <person name="Riolo M."/>
            <person name="La Spada F."/>
            <person name="Cacciola S.O."/>
            <person name="Dionisio G."/>
        </authorList>
    </citation>
    <scope>NUCLEOTIDE SEQUENCE [LARGE SCALE GENOMIC DNA]</scope>
    <source>
        <strain evidence="1 2">VK10A</strain>
    </source>
</reference>
<dbReference type="EMBL" id="JBIMZQ010000022">
    <property type="protein sequence ID" value="KAL3664772.1"/>
    <property type="molecule type" value="Genomic_DNA"/>
</dbReference>
<name>A0ABD3FCX1_9STRA</name>